<feature type="coiled-coil region" evidence="5">
    <location>
        <begin position="139"/>
        <end position="166"/>
    </location>
</feature>
<dbReference type="SMART" id="SM00184">
    <property type="entry name" value="RING"/>
    <property type="match status" value="1"/>
</dbReference>
<comment type="caution">
    <text evidence="7">The sequence shown here is derived from an EMBL/GenBank/DDBJ whole genome shotgun (WGS) entry which is preliminary data.</text>
</comment>
<accession>A0AA39TVF3</accession>
<dbReference type="GO" id="GO:0140082">
    <property type="term" value="F:SUMO-ubiquitin ligase activity"/>
    <property type="evidence" value="ECO:0007669"/>
    <property type="project" value="TreeGrafter"/>
</dbReference>
<gene>
    <name evidence="7" type="ORF">EDD18DRAFT_743390</name>
</gene>
<evidence type="ECO:0000256" key="3">
    <source>
        <dbReference type="ARBA" id="ARBA00022833"/>
    </source>
</evidence>
<evidence type="ECO:0000256" key="5">
    <source>
        <dbReference type="SAM" id="Coils"/>
    </source>
</evidence>
<evidence type="ECO:0000256" key="2">
    <source>
        <dbReference type="ARBA" id="ARBA00022771"/>
    </source>
</evidence>
<dbReference type="GO" id="GO:0061630">
    <property type="term" value="F:ubiquitin protein ligase activity"/>
    <property type="evidence" value="ECO:0007669"/>
    <property type="project" value="InterPro"/>
</dbReference>
<evidence type="ECO:0000256" key="4">
    <source>
        <dbReference type="PROSITE-ProRule" id="PRU00175"/>
    </source>
</evidence>
<dbReference type="EMBL" id="JAUEPU010000006">
    <property type="protein sequence ID" value="KAK0501641.1"/>
    <property type="molecule type" value="Genomic_DNA"/>
</dbReference>
<evidence type="ECO:0000313" key="8">
    <source>
        <dbReference type="Proteomes" id="UP001175228"/>
    </source>
</evidence>
<evidence type="ECO:0000256" key="1">
    <source>
        <dbReference type="ARBA" id="ARBA00022723"/>
    </source>
</evidence>
<dbReference type="InterPro" id="IPR001841">
    <property type="entry name" value="Znf_RING"/>
</dbReference>
<dbReference type="Gene3D" id="3.30.40.10">
    <property type="entry name" value="Zinc/RING finger domain, C3HC4 (zinc finger)"/>
    <property type="match status" value="1"/>
</dbReference>
<dbReference type="SUPFAM" id="SSF57850">
    <property type="entry name" value="RING/U-box"/>
    <property type="match status" value="1"/>
</dbReference>
<dbReference type="PROSITE" id="PS50089">
    <property type="entry name" value="ZF_RING_2"/>
    <property type="match status" value="1"/>
</dbReference>
<keyword evidence="3" id="KW-0862">Zinc</keyword>
<proteinExistence type="predicted"/>
<feature type="domain" description="RING-type" evidence="6">
    <location>
        <begin position="63"/>
        <end position="108"/>
    </location>
</feature>
<dbReference type="InterPro" id="IPR049627">
    <property type="entry name" value="SLX8"/>
</dbReference>
<dbReference type="PROSITE" id="PS00518">
    <property type="entry name" value="ZF_RING_1"/>
    <property type="match status" value="1"/>
</dbReference>
<dbReference type="PANTHER" id="PTHR47094">
    <property type="entry name" value="ELFLESS, ISOFORM B"/>
    <property type="match status" value="1"/>
</dbReference>
<dbReference type="PANTHER" id="PTHR47094:SF1">
    <property type="entry name" value="RING-TYPE E3 UBIQUITIN TRANSFERASE"/>
    <property type="match status" value="1"/>
</dbReference>
<name>A0AA39TVF3_9AGAR</name>
<organism evidence="7 8">
    <name type="scientific">Armillaria luteobubalina</name>
    <dbReference type="NCBI Taxonomy" id="153913"/>
    <lineage>
        <taxon>Eukaryota</taxon>
        <taxon>Fungi</taxon>
        <taxon>Dikarya</taxon>
        <taxon>Basidiomycota</taxon>
        <taxon>Agaricomycotina</taxon>
        <taxon>Agaricomycetes</taxon>
        <taxon>Agaricomycetidae</taxon>
        <taxon>Agaricales</taxon>
        <taxon>Marasmiineae</taxon>
        <taxon>Physalacriaceae</taxon>
        <taxon>Armillaria</taxon>
    </lineage>
</organism>
<dbReference type="GO" id="GO:0008270">
    <property type="term" value="F:zinc ion binding"/>
    <property type="evidence" value="ECO:0007669"/>
    <property type="project" value="UniProtKB-KW"/>
</dbReference>
<evidence type="ECO:0000259" key="6">
    <source>
        <dbReference type="PROSITE" id="PS50089"/>
    </source>
</evidence>
<dbReference type="InterPro" id="IPR013083">
    <property type="entry name" value="Znf_RING/FYVE/PHD"/>
</dbReference>
<keyword evidence="5" id="KW-0175">Coiled coil</keyword>
<dbReference type="GO" id="GO:0033768">
    <property type="term" value="C:SUMO-targeted ubiquitin ligase complex"/>
    <property type="evidence" value="ECO:0007669"/>
    <property type="project" value="TreeGrafter"/>
</dbReference>
<keyword evidence="1" id="KW-0479">Metal-binding</keyword>
<protein>
    <recommendedName>
        <fullName evidence="6">RING-type domain-containing protein</fullName>
    </recommendedName>
</protein>
<dbReference type="GO" id="GO:0006511">
    <property type="term" value="P:ubiquitin-dependent protein catabolic process"/>
    <property type="evidence" value="ECO:0007669"/>
    <property type="project" value="TreeGrafter"/>
</dbReference>
<evidence type="ECO:0000313" key="7">
    <source>
        <dbReference type="EMBL" id="KAK0501641.1"/>
    </source>
</evidence>
<dbReference type="InterPro" id="IPR027370">
    <property type="entry name" value="Znf-RING_euk"/>
</dbReference>
<dbReference type="Proteomes" id="UP001175228">
    <property type="component" value="Unassembled WGS sequence"/>
</dbReference>
<dbReference type="Pfam" id="PF13445">
    <property type="entry name" value="zf-RING_UBOX"/>
    <property type="match status" value="1"/>
</dbReference>
<sequence length="226" mass="25697">MSSVIGCSNLLTFISNMPLNSVSNSRALALRTMIFRSVLALNYKMSSDASLKHSTAMSTSCVCSICLSDFVDPVCTPCGHVYCSRCITEATSIQREKGSVTAPCPTCRKSFSINDDPSFRDFRKYFGYPLRRLYVNGLHVNFEDTVKRLEDRIATLERECQRVQLGNRDLSLPPRHPCKQGERNSRSVHGLRGHLVWDQGFRHGLFEMSLTCHTWGGWRRDSYLDW</sequence>
<dbReference type="AlphaFoldDB" id="A0AA39TVF3"/>
<dbReference type="InterPro" id="IPR017907">
    <property type="entry name" value="Znf_RING_CS"/>
</dbReference>
<reference evidence="7" key="1">
    <citation type="submission" date="2023-06" db="EMBL/GenBank/DDBJ databases">
        <authorList>
            <consortium name="Lawrence Berkeley National Laboratory"/>
            <person name="Ahrendt S."/>
            <person name="Sahu N."/>
            <person name="Indic B."/>
            <person name="Wong-Bajracharya J."/>
            <person name="Merenyi Z."/>
            <person name="Ke H.-M."/>
            <person name="Monk M."/>
            <person name="Kocsube S."/>
            <person name="Drula E."/>
            <person name="Lipzen A."/>
            <person name="Balint B."/>
            <person name="Henrissat B."/>
            <person name="Andreopoulos B."/>
            <person name="Martin F.M."/>
            <person name="Harder C.B."/>
            <person name="Rigling D."/>
            <person name="Ford K.L."/>
            <person name="Foster G.D."/>
            <person name="Pangilinan J."/>
            <person name="Papanicolaou A."/>
            <person name="Barry K."/>
            <person name="LaButti K."/>
            <person name="Viragh M."/>
            <person name="Koriabine M."/>
            <person name="Yan M."/>
            <person name="Riley R."/>
            <person name="Champramary S."/>
            <person name="Plett K.L."/>
            <person name="Tsai I.J."/>
            <person name="Slot J."/>
            <person name="Sipos G."/>
            <person name="Plett J."/>
            <person name="Nagy L.G."/>
            <person name="Grigoriev I.V."/>
        </authorList>
    </citation>
    <scope>NUCLEOTIDE SEQUENCE</scope>
    <source>
        <strain evidence="7">HWK02</strain>
    </source>
</reference>
<keyword evidence="8" id="KW-1185">Reference proteome</keyword>
<dbReference type="GO" id="GO:0032183">
    <property type="term" value="F:SUMO binding"/>
    <property type="evidence" value="ECO:0007669"/>
    <property type="project" value="TreeGrafter"/>
</dbReference>
<keyword evidence="2 4" id="KW-0863">Zinc-finger</keyword>